<keyword evidence="5" id="KW-1185">Reference proteome</keyword>
<evidence type="ECO:0000259" key="3">
    <source>
        <dbReference type="PROSITE" id="PS51164"/>
    </source>
</evidence>
<dbReference type="GO" id="GO:0005975">
    <property type="term" value="P:carbohydrate metabolic process"/>
    <property type="evidence" value="ECO:0007669"/>
    <property type="project" value="InterPro"/>
</dbReference>
<dbReference type="OrthoDB" id="406508at2759"/>
<keyword evidence="4" id="KW-0378">Hydrolase</keyword>
<dbReference type="Gene3D" id="2.60.350.10">
    <property type="entry name" value="Dextranase, N-terminal"/>
    <property type="match status" value="1"/>
</dbReference>
<keyword evidence="1" id="KW-0732">Signal</keyword>
<dbReference type="InterPro" id="IPR023226">
    <property type="entry name" value="Glyco_hydro_49_N_dom"/>
</dbReference>
<comment type="caution">
    <text evidence="4">The sequence shown here is derived from an EMBL/GenBank/DDBJ whole genome shotgun (WGS) entry which is preliminary data.</text>
</comment>
<evidence type="ECO:0000256" key="1">
    <source>
        <dbReference type="ARBA" id="ARBA00022729"/>
    </source>
</evidence>
<accession>A0A8K0W5A0</accession>
<dbReference type="PROSITE" id="PS51164">
    <property type="entry name" value="CBM1_2"/>
    <property type="match status" value="1"/>
</dbReference>
<dbReference type="EMBL" id="JAGPXF010000008">
    <property type="protein sequence ID" value="KAH7232814.1"/>
    <property type="molecule type" value="Genomic_DNA"/>
</dbReference>
<dbReference type="GO" id="GO:0004553">
    <property type="term" value="F:hydrolase activity, hydrolyzing O-glycosyl compounds"/>
    <property type="evidence" value="ECO:0007669"/>
    <property type="project" value="InterPro"/>
</dbReference>
<gene>
    <name evidence="4" type="ORF">BKA59DRAFT_517255</name>
</gene>
<dbReference type="Proteomes" id="UP000813427">
    <property type="component" value="Unassembled WGS sequence"/>
</dbReference>
<dbReference type="Pfam" id="PF17433">
    <property type="entry name" value="Glyco_hydro_49N"/>
    <property type="match status" value="1"/>
</dbReference>
<organism evidence="4 5">
    <name type="scientific">Fusarium tricinctum</name>
    <dbReference type="NCBI Taxonomy" id="61284"/>
    <lineage>
        <taxon>Eukaryota</taxon>
        <taxon>Fungi</taxon>
        <taxon>Dikarya</taxon>
        <taxon>Ascomycota</taxon>
        <taxon>Pezizomycotina</taxon>
        <taxon>Sordariomycetes</taxon>
        <taxon>Hypocreomycetidae</taxon>
        <taxon>Hypocreales</taxon>
        <taxon>Nectriaceae</taxon>
        <taxon>Fusarium</taxon>
        <taxon>Fusarium tricinctum species complex</taxon>
    </lineage>
</organism>
<dbReference type="SUPFAM" id="SSF57180">
    <property type="entry name" value="Cellulose-binding domain"/>
    <property type="match status" value="1"/>
</dbReference>
<protein>
    <submittedName>
        <fullName evidence="4">Glycoside hydrolase</fullName>
    </submittedName>
</protein>
<feature type="domain" description="CBM1" evidence="3">
    <location>
        <begin position="6"/>
        <end position="43"/>
    </location>
</feature>
<dbReference type="AlphaFoldDB" id="A0A8K0W5A0"/>
<proteinExistence type="predicted"/>
<evidence type="ECO:0000313" key="4">
    <source>
        <dbReference type="EMBL" id="KAH7232814.1"/>
    </source>
</evidence>
<sequence length="240" mass="25324">MDIAATTLTTTSQFGGGQYCNGPQTCVSGTHCEKINGYYSQCVPGGGSNPPPAPSSSRSSSKTTGATSTAVDSPPSQSLPSGGDGGNTTPNGVHCGSDFCTWWHAEGEINTNSPVKPGNVRQSHQYTVQVSVAGQNTWFDSFVYEAIPRNGNGRIYAPTDSPNSGTLSGDIDDGITIEPSIGLNMAWSQIQYSQDIDVKIKRRDGTALNANDVIIRPVATPYDIFSSSDAGLVIRVRRKQ</sequence>
<dbReference type="InterPro" id="IPR035953">
    <property type="entry name" value="Dextranase_N-ter"/>
</dbReference>
<feature type="compositionally biased region" description="Low complexity" evidence="2">
    <location>
        <begin position="55"/>
        <end position="70"/>
    </location>
</feature>
<evidence type="ECO:0000256" key="2">
    <source>
        <dbReference type="SAM" id="MobiDB-lite"/>
    </source>
</evidence>
<feature type="region of interest" description="Disordered" evidence="2">
    <location>
        <begin position="46"/>
        <end position="90"/>
    </location>
</feature>
<name>A0A8K0W5A0_9HYPO</name>
<dbReference type="GO" id="GO:0030248">
    <property type="term" value="F:cellulose binding"/>
    <property type="evidence" value="ECO:0007669"/>
    <property type="project" value="InterPro"/>
</dbReference>
<dbReference type="InterPro" id="IPR000254">
    <property type="entry name" value="CBD"/>
</dbReference>
<evidence type="ECO:0000313" key="5">
    <source>
        <dbReference type="Proteomes" id="UP000813427"/>
    </source>
</evidence>
<dbReference type="InterPro" id="IPR035971">
    <property type="entry name" value="CBD_sf"/>
</dbReference>
<dbReference type="SUPFAM" id="SSF101596">
    <property type="entry name" value="Dextranase, N-terminal domain"/>
    <property type="match status" value="1"/>
</dbReference>
<dbReference type="GO" id="GO:0005576">
    <property type="term" value="C:extracellular region"/>
    <property type="evidence" value="ECO:0007669"/>
    <property type="project" value="InterPro"/>
</dbReference>
<reference evidence="4" key="1">
    <citation type="journal article" date="2021" name="Nat. Commun.">
        <title>Genetic determinants of endophytism in the Arabidopsis root mycobiome.</title>
        <authorList>
            <person name="Mesny F."/>
            <person name="Miyauchi S."/>
            <person name="Thiergart T."/>
            <person name="Pickel B."/>
            <person name="Atanasova L."/>
            <person name="Karlsson M."/>
            <person name="Huettel B."/>
            <person name="Barry K.W."/>
            <person name="Haridas S."/>
            <person name="Chen C."/>
            <person name="Bauer D."/>
            <person name="Andreopoulos W."/>
            <person name="Pangilinan J."/>
            <person name="LaButti K."/>
            <person name="Riley R."/>
            <person name="Lipzen A."/>
            <person name="Clum A."/>
            <person name="Drula E."/>
            <person name="Henrissat B."/>
            <person name="Kohler A."/>
            <person name="Grigoriev I.V."/>
            <person name="Martin F.M."/>
            <person name="Hacquard S."/>
        </authorList>
    </citation>
    <scope>NUCLEOTIDE SEQUENCE</scope>
    <source>
        <strain evidence="4">MPI-SDFR-AT-0068</strain>
    </source>
</reference>